<dbReference type="Proteomes" id="UP000054217">
    <property type="component" value="Unassembled WGS sequence"/>
</dbReference>
<evidence type="ECO:0000256" key="1">
    <source>
        <dbReference type="ARBA" id="ARBA00001968"/>
    </source>
</evidence>
<dbReference type="HOGENOM" id="CLU_018552_9_0_1"/>
<dbReference type="GO" id="GO:0046872">
    <property type="term" value="F:metal ion binding"/>
    <property type="evidence" value="ECO:0007669"/>
    <property type="project" value="UniProtKB-KW"/>
</dbReference>
<dbReference type="EMBL" id="KN832007">
    <property type="protein sequence ID" value="KIN99222.1"/>
    <property type="molecule type" value="Genomic_DNA"/>
</dbReference>
<dbReference type="InterPro" id="IPR027806">
    <property type="entry name" value="HARBI1_dom"/>
</dbReference>
<dbReference type="InParanoid" id="A0A0C3IQJ6"/>
<keyword evidence="5" id="KW-1185">Reference proteome</keyword>
<proteinExistence type="predicted"/>
<evidence type="ECO:0000259" key="3">
    <source>
        <dbReference type="Pfam" id="PF13359"/>
    </source>
</evidence>
<sequence>MPHNLAIVDYVLGNPGSVHDAYAFQGTRIFKDPIGVMPHRHWTWADTAYPSEKWCVVPFKKPRGGNLTKRQNTYNHYVSKVRTYQVVEHAFVALKGRFQSLRELRIKIGNKLGNMDLAVYWITCCIILHNMVVQFEERRCEELGQGTMDWAMREGEPDEGNDNDMLLALEPGSVGQQFCTHLMERLIVERGIRI</sequence>
<keyword evidence="2" id="KW-0479">Metal-binding</keyword>
<feature type="domain" description="DDE Tnp4" evidence="3">
    <location>
        <begin position="4"/>
        <end position="130"/>
    </location>
</feature>
<reference evidence="5" key="2">
    <citation type="submission" date="2015-01" db="EMBL/GenBank/DDBJ databases">
        <title>Evolutionary Origins and Diversification of the Mycorrhizal Mutualists.</title>
        <authorList>
            <consortium name="DOE Joint Genome Institute"/>
            <consortium name="Mycorrhizal Genomics Consortium"/>
            <person name="Kohler A."/>
            <person name="Kuo A."/>
            <person name="Nagy L.G."/>
            <person name="Floudas D."/>
            <person name="Copeland A."/>
            <person name="Barry K.W."/>
            <person name="Cichocki N."/>
            <person name="Veneault-Fourrey C."/>
            <person name="LaButti K."/>
            <person name="Lindquist E.A."/>
            <person name="Lipzen A."/>
            <person name="Lundell T."/>
            <person name="Morin E."/>
            <person name="Murat C."/>
            <person name="Riley R."/>
            <person name="Ohm R."/>
            <person name="Sun H."/>
            <person name="Tunlid A."/>
            <person name="Henrissat B."/>
            <person name="Grigoriev I.V."/>
            <person name="Hibbett D.S."/>
            <person name="Martin F."/>
        </authorList>
    </citation>
    <scope>NUCLEOTIDE SEQUENCE [LARGE SCALE GENOMIC DNA]</scope>
    <source>
        <strain evidence="5">Marx 270</strain>
    </source>
</reference>
<evidence type="ECO:0000256" key="2">
    <source>
        <dbReference type="ARBA" id="ARBA00022723"/>
    </source>
</evidence>
<reference evidence="4 5" key="1">
    <citation type="submission" date="2014-04" db="EMBL/GenBank/DDBJ databases">
        <authorList>
            <consortium name="DOE Joint Genome Institute"/>
            <person name="Kuo A."/>
            <person name="Kohler A."/>
            <person name="Costa M.D."/>
            <person name="Nagy L.G."/>
            <person name="Floudas D."/>
            <person name="Copeland A."/>
            <person name="Barry K.W."/>
            <person name="Cichocki N."/>
            <person name="Veneault-Fourrey C."/>
            <person name="LaButti K."/>
            <person name="Lindquist E.A."/>
            <person name="Lipzen A."/>
            <person name="Lundell T."/>
            <person name="Morin E."/>
            <person name="Murat C."/>
            <person name="Sun H."/>
            <person name="Tunlid A."/>
            <person name="Henrissat B."/>
            <person name="Grigoriev I.V."/>
            <person name="Hibbett D.S."/>
            <person name="Martin F."/>
            <person name="Nordberg H.P."/>
            <person name="Cantor M.N."/>
            <person name="Hua S.X."/>
        </authorList>
    </citation>
    <scope>NUCLEOTIDE SEQUENCE [LARGE SCALE GENOMIC DNA]</scope>
    <source>
        <strain evidence="4 5">Marx 270</strain>
    </source>
</reference>
<dbReference type="AlphaFoldDB" id="A0A0C3IQJ6"/>
<comment type="cofactor">
    <cofactor evidence="1">
        <name>a divalent metal cation</name>
        <dbReference type="ChEBI" id="CHEBI:60240"/>
    </cofactor>
</comment>
<name>A0A0C3IQJ6_PISTI</name>
<evidence type="ECO:0000313" key="4">
    <source>
        <dbReference type="EMBL" id="KIN99222.1"/>
    </source>
</evidence>
<dbReference type="Pfam" id="PF13359">
    <property type="entry name" value="DDE_Tnp_4"/>
    <property type="match status" value="1"/>
</dbReference>
<evidence type="ECO:0000313" key="5">
    <source>
        <dbReference type="Proteomes" id="UP000054217"/>
    </source>
</evidence>
<dbReference type="OrthoDB" id="2649667at2759"/>
<gene>
    <name evidence="4" type="ORF">M404DRAFT_966170</name>
</gene>
<protein>
    <recommendedName>
        <fullName evidence="3">DDE Tnp4 domain-containing protein</fullName>
    </recommendedName>
</protein>
<accession>A0A0C3IQJ6</accession>
<organism evidence="4 5">
    <name type="scientific">Pisolithus tinctorius Marx 270</name>
    <dbReference type="NCBI Taxonomy" id="870435"/>
    <lineage>
        <taxon>Eukaryota</taxon>
        <taxon>Fungi</taxon>
        <taxon>Dikarya</taxon>
        <taxon>Basidiomycota</taxon>
        <taxon>Agaricomycotina</taxon>
        <taxon>Agaricomycetes</taxon>
        <taxon>Agaricomycetidae</taxon>
        <taxon>Boletales</taxon>
        <taxon>Sclerodermatineae</taxon>
        <taxon>Pisolithaceae</taxon>
        <taxon>Pisolithus</taxon>
    </lineage>
</organism>